<keyword evidence="2" id="KW-1185">Reference proteome</keyword>
<evidence type="ECO:0000313" key="2">
    <source>
        <dbReference type="Proteomes" id="UP001652623"/>
    </source>
</evidence>
<accession>A0A6P3ZH67</accession>
<dbReference type="KEGG" id="zju:107411075"/>
<gene>
    <name evidence="3" type="primary">LOC107411075</name>
</gene>
<organism evidence="2 3">
    <name type="scientific">Ziziphus jujuba</name>
    <name type="common">Chinese jujube</name>
    <name type="synonym">Ziziphus sativa</name>
    <dbReference type="NCBI Taxonomy" id="326968"/>
    <lineage>
        <taxon>Eukaryota</taxon>
        <taxon>Viridiplantae</taxon>
        <taxon>Streptophyta</taxon>
        <taxon>Embryophyta</taxon>
        <taxon>Tracheophyta</taxon>
        <taxon>Spermatophyta</taxon>
        <taxon>Magnoliopsida</taxon>
        <taxon>eudicotyledons</taxon>
        <taxon>Gunneridae</taxon>
        <taxon>Pentapetalae</taxon>
        <taxon>rosids</taxon>
        <taxon>fabids</taxon>
        <taxon>Rosales</taxon>
        <taxon>Rhamnaceae</taxon>
        <taxon>Paliureae</taxon>
        <taxon>Ziziphus</taxon>
    </lineage>
</organism>
<dbReference type="GeneID" id="107411075"/>
<evidence type="ECO:0000256" key="1">
    <source>
        <dbReference type="SAM" id="MobiDB-lite"/>
    </source>
</evidence>
<dbReference type="InParanoid" id="A0A6P3ZH67"/>
<dbReference type="Proteomes" id="UP001652623">
    <property type="component" value="Chromosome 10"/>
</dbReference>
<name>A0A6P3ZH67_ZIZJJ</name>
<protein>
    <submittedName>
        <fullName evidence="3">CLAVATA3/ESR (CLE)-related protein 46</fullName>
    </submittedName>
</protein>
<sequence length="100" mass="11215">MLVRSVCQNTTSSMHKLMLNMGRQTLIYLLLAWLLLAAYPRHYSTVSVQAIESAHFKLKPAQPNSRSGRFVFPAWVDGKKIHKAPSGPNPVGNHRPPSKH</sequence>
<feature type="region of interest" description="Disordered" evidence="1">
    <location>
        <begin position="81"/>
        <end position="100"/>
    </location>
</feature>
<dbReference type="AlphaFoldDB" id="A0A6P3ZH67"/>
<evidence type="ECO:0000313" key="3">
    <source>
        <dbReference type="RefSeq" id="XP_015874071.1"/>
    </source>
</evidence>
<proteinExistence type="predicted"/>
<dbReference type="RefSeq" id="XP_015874071.1">
    <property type="nucleotide sequence ID" value="XM_016018585.4"/>
</dbReference>
<reference evidence="3" key="1">
    <citation type="submission" date="2025-08" db="UniProtKB">
        <authorList>
            <consortium name="RefSeq"/>
        </authorList>
    </citation>
    <scope>IDENTIFICATION</scope>
    <source>
        <tissue evidence="3">Seedling</tissue>
    </source>
</reference>